<keyword evidence="1" id="KW-0732">Signal</keyword>
<dbReference type="RefSeq" id="WP_029426622.1">
    <property type="nucleotide sequence ID" value="NZ_CP012801.1"/>
</dbReference>
<dbReference type="InterPro" id="IPR036705">
    <property type="entry name" value="Ribosyl_crysJ1_sf"/>
</dbReference>
<dbReference type="KEGG" id="bcel:BcellWH2_03320"/>
<dbReference type="EMBL" id="CP012801">
    <property type="protein sequence ID" value="ALJ60553.1"/>
    <property type="molecule type" value="Genomic_DNA"/>
</dbReference>
<name>A0A0P0FSJ2_9BACE</name>
<evidence type="ECO:0000313" key="2">
    <source>
        <dbReference type="EMBL" id="ALJ60553.1"/>
    </source>
</evidence>
<organism evidence="2 3">
    <name type="scientific">Bacteroides cellulosilyticus</name>
    <dbReference type="NCBI Taxonomy" id="246787"/>
    <lineage>
        <taxon>Bacteria</taxon>
        <taxon>Pseudomonadati</taxon>
        <taxon>Bacteroidota</taxon>
        <taxon>Bacteroidia</taxon>
        <taxon>Bacteroidales</taxon>
        <taxon>Bacteroidaceae</taxon>
        <taxon>Bacteroides</taxon>
    </lineage>
</organism>
<accession>A0A0P0FSJ2</accession>
<evidence type="ECO:0000313" key="3">
    <source>
        <dbReference type="Proteomes" id="UP000061809"/>
    </source>
</evidence>
<protein>
    <submittedName>
        <fullName evidence="2">ADP-ribosylglycohydrolase</fullName>
    </submittedName>
</protein>
<dbReference type="SUPFAM" id="SSF101478">
    <property type="entry name" value="ADP-ribosylglycohydrolase"/>
    <property type="match status" value="1"/>
</dbReference>
<evidence type="ECO:0000256" key="1">
    <source>
        <dbReference type="SAM" id="SignalP"/>
    </source>
</evidence>
<dbReference type="InterPro" id="IPR005502">
    <property type="entry name" value="Ribosyl_crysJ1"/>
</dbReference>
<keyword evidence="2" id="KW-0378">Hydrolase</keyword>
<feature type="chain" id="PRO_5006046577" evidence="1">
    <location>
        <begin position="26"/>
        <end position="517"/>
    </location>
</feature>
<dbReference type="Pfam" id="PF03747">
    <property type="entry name" value="ADP_ribosyl_GH"/>
    <property type="match status" value="1"/>
</dbReference>
<gene>
    <name evidence="2" type="ORF">BcellWH2_03320</name>
</gene>
<reference evidence="2 3" key="1">
    <citation type="journal article" date="2015" name="Science">
        <title>Genetic determinants of in vivo fitness and diet responsiveness in multiple human gut Bacteroides.</title>
        <authorList>
            <person name="Wu M."/>
            <person name="McNulty N.P."/>
            <person name="Rodionov D.A."/>
            <person name="Khoroshkin M.S."/>
            <person name="Griffin N.W."/>
            <person name="Cheng J."/>
            <person name="Latreille P."/>
            <person name="Kerstetter R.A."/>
            <person name="Terrapon N."/>
            <person name="Henrissat B."/>
            <person name="Osterman A.L."/>
            <person name="Gordon J.I."/>
        </authorList>
    </citation>
    <scope>NUCLEOTIDE SEQUENCE [LARGE SCALE GENOMIC DNA]</scope>
    <source>
        <strain evidence="2 3">WH2</strain>
    </source>
</reference>
<dbReference type="GO" id="GO:0016787">
    <property type="term" value="F:hydrolase activity"/>
    <property type="evidence" value="ECO:0007669"/>
    <property type="project" value="UniProtKB-KW"/>
</dbReference>
<dbReference type="Gene3D" id="1.10.4080.10">
    <property type="entry name" value="ADP-ribosylation/Crystallin J1"/>
    <property type="match status" value="1"/>
</dbReference>
<dbReference type="AlphaFoldDB" id="A0A0P0FSJ2"/>
<sequence>MKNIVAICYFSLFAFALTMPLVTYAKAQKGGAEQVSLAKEQLADKIKGGWAGKTIGCTYGGPIEFLFNGTMIQDYTPILWSKDRVKWYYDNFPGLYDDLYMDIVFVEVLEQLGFEAPADSFAVTLANAEFPLWHANQVARYNIQQGIMPPMSGHWINNPHADDIDYQIEADFAGLMSPGMPNSASAFSDKIGHIFTYGDGWYGGVYVGALFAMAFVSDDIEQIVEKALKTVPVKSDFYQCIKDVIEWHKKYPDDWKQTWFECEKKWTSEVGCPDGVFTPFNIDAKVNSAYVTIGLLYGKKDFFQTIDIASRCGQDADCNASTAAGVLGTMIGYSNIPEIWRESLYEVVNRPFAYTDVSLNKLCDLSLKHALKIIEQEGGKIEQDVVIIRTQDPVAVRYEKSFENHFPVEKKVINTVLKDPISFQFEGVGFVQRGYVSCQDVNYVAQVEMYLDGKMMEKAYLPVSFNARRPDLFHRYQLPKGFHQISFKWLNPRQDAEVHFGEAIIYSDEPDKHKLIK</sequence>
<proteinExistence type="predicted"/>
<dbReference type="PATRIC" id="fig|246787.4.peg.3435"/>
<feature type="signal peptide" evidence="1">
    <location>
        <begin position="1"/>
        <end position="25"/>
    </location>
</feature>
<dbReference type="Proteomes" id="UP000061809">
    <property type="component" value="Chromosome"/>
</dbReference>